<accession>K0YJC5</accession>
<dbReference type="eggNOG" id="COG3303">
    <property type="taxonomic scope" value="Bacteria"/>
</dbReference>
<protein>
    <recommendedName>
        <fullName evidence="9">Tetrahaem cytochrome domain-containing protein</fullName>
    </recommendedName>
</protein>
<evidence type="ECO:0000313" key="10">
    <source>
        <dbReference type="EMBL" id="EJZ83692.1"/>
    </source>
</evidence>
<organism evidence="10 11">
    <name type="scientific">Slackia piriformis YIT 12062</name>
    <dbReference type="NCBI Taxonomy" id="742818"/>
    <lineage>
        <taxon>Bacteria</taxon>
        <taxon>Bacillati</taxon>
        <taxon>Actinomycetota</taxon>
        <taxon>Coriobacteriia</taxon>
        <taxon>Eggerthellales</taxon>
        <taxon>Eggerthellaceae</taxon>
        <taxon>Slackia</taxon>
    </lineage>
</organism>
<feature type="transmembrane region" description="Helical" evidence="8">
    <location>
        <begin position="29"/>
        <end position="50"/>
    </location>
</feature>
<keyword evidence="6" id="KW-0408">Iron</keyword>
<keyword evidence="8" id="KW-0812">Transmembrane</keyword>
<dbReference type="GO" id="GO:0030313">
    <property type="term" value="C:cell envelope"/>
    <property type="evidence" value="ECO:0007669"/>
    <property type="project" value="UniProtKB-SubCell"/>
</dbReference>
<evidence type="ECO:0000313" key="11">
    <source>
        <dbReference type="Proteomes" id="UP000006069"/>
    </source>
</evidence>
<keyword evidence="8" id="KW-0472">Membrane</keyword>
<keyword evidence="5" id="KW-0249">Electron transport</keyword>
<keyword evidence="4" id="KW-0479">Metal-binding</keyword>
<keyword evidence="11" id="KW-1185">Reference proteome</keyword>
<reference evidence="10 11" key="1">
    <citation type="submission" date="2012-08" db="EMBL/GenBank/DDBJ databases">
        <title>The Genome Sequence of Slackia piriformis YIT 12062.</title>
        <authorList>
            <consortium name="The Broad Institute Genome Sequencing Platform"/>
            <person name="Earl A."/>
            <person name="Ward D."/>
            <person name="Feldgarden M."/>
            <person name="Gevers D."/>
            <person name="Morotomi M."/>
            <person name="Walker B."/>
            <person name="Young S.K."/>
            <person name="Zeng Q."/>
            <person name="Gargeya S."/>
            <person name="Fitzgerald M."/>
            <person name="Haas B."/>
            <person name="Abouelleil A."/>
            <person name="Alvarado L."/>
            <person name="Arachchi H.M."/>
            <person name="Berlin A.M."/>
            <person name="Chapman S.B."/>
            <person name="Goldberg J."/>
            <person name="Griggs A."/>
            <person name="Gujja S."/>
            <person name="Hansen M."/>
            <person name="Howarth C."/>
            <person name="Imamovic A."/>
            <person name="Larimer J."/>
            <person name="McCowen C."/>
            <person name="Montmayeur A."/>
            <person name="Murphy C."/>
            <person name="Neiman D."/>
            <person name="Pearson M."/>
            <person name="Priest M."/>
            <person name="Roberts A."/>
            <person name="Saif S."/>
            <person name="Shea T."/>
            <person name="Sisk P."/>
            <person name="Sykes S."/>
            <person name="Wortman J."/>
            <person name="Nusbaum C."/>
            <person name="Birren B."/>
        </authorList>
    </citation>
    <scope>NUCLEOTIDE SEQUENCE [LARGE SCALE GENOMIC DNA]</scope>
    <source>
        <strain evidence="10 11">YIT 12062</strain>
    </source>
</reference>
<dbReference type="EMBL" id="ADMD01000007">
    <property type="protein sequence ID" value="EJZ83692.1"/>
    <property type="molecule type" value="Genomic_DNA"/>
</dbReference>
<sequence>MAEETKTDVAATEEPAKDAKKAKNGKKKWPIVVGVVAVVLVAAGAGFFVWHEQPSFCNAICHTPMDAYAESYIDGSHDKYGNELTEESDKMAMMAYYHGHTTEGETTNCLGCHVPTLGEQITEGMHWVTGSYEVAGENKVGQTILEERELSDLVEARGIEEDEFCLNGDCHHVTEDGKEITSRADLEAATADLDSTYNPHTAQHGEYACSQCHKAHSQSVNYCTQCHSSAPVPEGWLTTTEAKKLSTL</sequence>
<keyword evidence="2" id="KW-0813">Transport</keyword>
<evidence type="ECO:0000256" key="3">
    <source>
        <dbReference type="ARBA" id="ARBA00022617"/>
    </source>
</evidence>
<dbReference type="InterPro" id="IPR036280">
    <property type="entry name" value="Multihaem_cyt_sf"/>
</dbReference>
<dbReference type="HOGENOM" id="CLU_107073_0_0_11"/>
<dbReference type="InterPro" id="IPR012286">
    <property type="entry name" value="Tetrahaem_cytochrome"/>
</dbReference>
<evidence type="ECO:0000256" key="4">
    <source>
        <dbReference type="ARBA" id="ARBA00022723"/>
    </source>
</evidence>
<proteinExistence type="predicted"/>
<keyword evidence="3" id="KW-0349">Heme</keyword>
<comment type="subcellular location">
    <subcellularLocation>
        <location evidence="1">Cell envelope</location>
    </subcellularLocation>
</comment>
<dbReference type="Gene3D" id="1.10.3820.10">
    <property type="entry name" value="Di-heme elbow motif domain"/>
    <property type="match status" value="1"/>
</dbReference>
<name>K0YJC5_9ACTN</name>
<evidence type="ECO:0000256" key="5">
    <source>
        <dbReference type="ARBA" id="ARBA00022982"/>
    </source>
</evidence>
<dbReference type="PATRIC" id="fig|742818.3.peg.1272"/>
<dbReference type="Proteomes" id="UP000006069">
    <property type="component" value="Unassembled WGS sequence"/>
</dbReference>
<dbReference type="InterPro" id="IPR038266">
    <property type="entry name" value="NapC/NirT_cytc_sf"/>
</dbReference>
<dbReference type="GO" id="GO:0046872">
    <property type="term" value="F:metal ion binding"/>
    <property type="evidence" value="ECO:0007669"/>
    <property type="project" value="UniProtKB-KW"/>
</dbReference>
<keyword evidence="8" id="KW-1133">Transmembrane helix</keyword>
<evidence type="ECO:0000256" key="1">
    <source>
        <dbReference type="ARBA" id="ARBA00004196"/>
    </source>
</evidence>
<gene>
    <name evidence="10" type="ORF">HMPREF9451_01212</name>
</gene>
<evidence type="ECO:0000259" key="9">
    <source>
        <dbReference type="Pfam" id="PF14537"/>
    </source>
</evidence>
<feature type="region of interest" description="Disordered" evidence="7">
    <location>
        <begin position="1"/>
        <end position="23"/>
    </location>
</feature>
<evidence type="ECO:0000256" key="6">
    <source>
        <dbReference type="ARBA" id="ARBA00023004"/>
    </source>
</evidence>
<dbReference type="InParanoid" id="K0YJC5"/>
<feature type="domain" description="Tetrahaem cytochrome" evidence="9">
    <location>
        <begin position="169"/>
        <end position="228"/>
    </location>
</feature>
<evidence type="ECO:0000256" key="8">
    <source>
        <dbReference type="SAM" id="Phobius"/>
    </source>
</evidence>
<dbReference type="OrthoDB" id="5397337at2"/>
<evidence type="ECO:0000256" key="2">
    <source>
        <dbReference type="ARBA" id="ARBA00022448"/>
    </source>
</evidence>
<comment type="caution">
    <text evidence="10">The sequence shown here is derived from an EMBL/GenBank/DDBJ whole genome shotgun (WGS) entry which is preliminary data.</text>
</comment>
<dbReference type="RefSeq" id="WP_009139411.1">
    <property type="nucleotide sequence ID" value="NZ_JH815198.1"/>
</dbReference>
<evidence type="ECO:0000256" key="7">
    <source>
        <dbReference type="SAM" id="MobiDB-lite"/>
    </source>
</evidence>
<dbReference type="AlphaFoldDB" id="K0YJC5"/>
<dbReference type="SUPFAM" id="SSF48695">
    <property type="entry name" value="Multiheme cytochromes"/>
    <property type="match status" value="1"/>
</dbReference>
<dbReference type="Pfam" id="PF14537">
    <property type="entry name" value="Cytochrom_c3_2"/>
    <property type="match status" value="1"/>
</dbReference>
<dbReference type="Gene3D" id="1.10.1130.10">
    <property type="entry name" value="Flavocytochrome C3, Chain A"/>
    <property type="match status" value="1"/>
</dbReference>